<evidence type="ECO:0000256" key="4">
    <source>
        <dbReference type="ARBA" id="ARBA00005420"/>
    </source>
</evidence>
<reference evidence="15" key="1">
    <citation type="submission" date="2021-02" db="EMBL/GenBank/DDBJ databases">
        <authorList>
            <person name="Dougan E. K."/>
            <person name="Rhodes N."/>
            <person name="Thang M."/>
            <person name="Chan C."/>
        </authorList>
    </citation>
    <scope>NUCLEOTIDE SEQUENCE</scope>
</reference>
<dbReference type="GO" id="GO:0019432">
    <property type="term" value="P:triglyceride biosynthetic process"/>
    <property type="evidence" value="ECO:0007669"/>
    <property type="project" value="TreeGrafter"/>
</dbReference>
<comment type="similarity">
    <text evidence="4 14">Belongs to the diacylglycerol acyltransferase family.</text>
</comment>
<keyword evidence="7 14" id="KW-0812">Transmembrane</keyword>
<keyword evidence="10 14" id="KW-1133">Transmembrane helix</keyword>
<evidence type="ECO:0000256" key="6">
    <source>
        <dbReference type="ARBA" id="ARBA00022679"/>
    </source>
</evidence>
<evidence type="ECO:0000256" key="9">
    <source>
        <dbReference type="ARBA" id="ARBA00022824"/>
    </source>
</evidence>
<dbReference type="EC" id="2.3.1.-" evidence="14"/>
<comment type="subcellular location">
    <subcellularLocation>
        <location evidence="1 14">Endoplasmic reticulum membrane</location>
        <topology evidence="1 14">Multi-pass membrane protein</topology>
    </subcellularLocation>
</comment>
<keyword evidence="11" id="KW-0443">Lipid metabolism</keyword>
<comment type="caution">
    <text evidence="15">The sequence shown here is derived from an EMBL/GenBank/DDBJ whole genome shotgun (WGS) entry which is preliminary data.</text>
</comment>
<evidence type="ECO:0000256" key="8">
    <source>
        <dbReference type="ARBA" id="ARBA00022798"/>
    </source>
</evidence>
<name>A0A812MXE4_SYMPI</name>
<evidence type="ECO:0000256" key="7">
    <source>
        <dbReference type="ARBA" id="ARBA00022692"/>
    </source>
</evidence>
<keyword evidence="5" id="KW-0444">Lipid biosynthesis</keyword>
<keyword evidence="12 14" id="KW-0472">Membrane</keyword>
<dbReference type="OrthoDB" id="264532at2759"/>
<comment type="pathway">
    <text evidence="3">Lipid metabolism.</text>
</comment>
<evidence type="ECO:0000313" key="15">
    <source>
        <dbReference type="EMBL" id="CAE7265807.1"/>
    </source>
</evidence>
<dbReference type="GO" id="GO:0004144">
    <property type="term" value="F:diacylglycerol O-acyltransferase activity"/>
    <property type="evidence" value="ECO:0007669"/>
    <property type="project" value="TreeGrafter"/>
</dbReference>
<evidence type="ECO:0000256" key="14">
    <source>
        <dbReference type="RuleBase" id="RU367023"/>
    </source>
</evidence>
<dbReference type="AlphaFoldDB" id="A0A812MXE4"/>
<dbReference type="EMBL" id="CAJNIZ010008278">
    <property type="protein sequence ID" value="CAE7265807.1"/>
    <property type="molecule type" value="Genomic_DNA"/>
</dbReference>
<feature type="non-terminal residue" evidence="15">
    <location>
        <position position="497"/>
    </location>
</feature>
<evidence type="ECO:0000256" key="1">
    <source>
        <dbReference type="ARBA" id="ARBA00004477"/>
    </source>
</evidence>
<feature type="transmembrane region" description="Helical" evidence="14">
    <location>
        <begin position="193"/>
        <end position="211"/>
    </location>
</feature>
<evidence type="ECO:0000256" key="2">
    <source>
        <dbReference type="ARBA" id="ARBA00004771"/>
    </source>
</evidence>
<dbReference type="GO" id="GO:0005789">
    <property type="term" value="C:endoplasmic reticulum membrane"/>
    <property type="evidence" value="ECO:0007669"/>
    <property type="project" value="UniProtKB-SubCell"/>
</dbReference>
<evidence type="ECO:0000256" key="5">
    <source>
        <dbReference type="ARBA" id="ARBA00022516"/>
    </source>
</evidence>
<evidence type="ECO:0000256" key="10">
    <source>
        <dbReference type="ARBA" id="ARBA00022989"/>
    </source>
</evidence>
<dbReference type="PANTHER" id="PTHR12317">
    <property type="entry name" value="DIACYLGLYCEROL O-ACYLTRANSFERASE"/>
    <property type="match status" value="1"/>
</dbReference>
<dbReference type="GO" id="GO:0006071">
    <property type="term" value="P:glycerol metabolic process"/>
    <property type="evidence" value="ECO:0007669"/>
    <property type="project" value="UniProtKB-KW"/>
</dbReference>
<proteinExistence type="inferred from homology"/>
<dbReference type="PANTHER" id="PTHR12317:SF0">
    <property type="entry name" value="ACYLTRANSFERASE"/>
    <property type="match status" value="1"/>
</dbReference>
<keyword evidence="13" id="KW-0012">Acyltransferase</keyword>
<dbReference type="Pfam" id="PF03982">
    <property type="entry name" value="DAGAT"/>
    <property type="match status" value="1"/>
</dbReference>
<keyword evidence="6 14" id="KW-0808">Transferase</keyword>
<evidence type="ECO:0000256" key="12">
    <source>
        <dbReference type="ARBA" id="ARBA00023136"/>
    </source>
</evidence>
<evidence type="ECO:0000313" key="16">
    <source>
        <dbReference type="Proteomes" id="UP000649617"/>
    </source>
</evidence>
<protein>
    <recommendedName>
        <fullName evidence="14">Acyltransferase</fullName>
        <ecNumber evidence="14">2.3.1.-</ecNumber>
    </recommendedName>
</protein>
<accession>A0A812MXE4</accession>
<comment type="pathway">
    <text evidence="2">Glycerolipid metabolism; triacylglycerol biosynthesis.</text>
</comment>
<organism evidence="15 16">
    <name type="scientific">Symbiodinium pilosum</name>
    <name type="common">Dinoflagellate</name>
    <dbReference type="NCBI Taxonomy" id="2952"/>
    <lineage>
        <taxon>Eukaryota</taxon>
        <taxon>Sar</taxon>
        <taxon>Alveolata</taxon>
        <taxon>Dinophyceae</taxon>
        <taxon>Suessiales</taxon>
        <taxon>Symbiodiniaceae</taxon>
        <taxon>Symbiodinium</taxon>
    </lineage>
</organism>
<feature type="transmembrane region" description="Helical" evidence="14">
    <location>
        <begin position="223"/>
        <end position="247"/>
    </location>
</feature>
<gene>
    <name evidence="15" type="primary">DGA1</name>
    <name evidence="15" type="ORF">SPIL2461_LOCUS5730</name>
</gene>
<keyword evidence="8" id="KW-0319">Glycerol metabolism</keyword>
<sequence length="497" mass="56063">DGCEVKFPSLLAVQLLNLIRAPPKLLAPHSRLKHVKDKVECLQIPTFTELFLYDLVEPVEIRPDFTLSLRWRRTHVELRDRCPGFIAGLGDAFEGFACFAKELCKEPPRVLESQDAIPGIPVDGRDAWPDITQPSFVFQFLGAKAEKWAIPHGLCDCPQFKNSSSRESWPELPDMTVEPTLAIGLNFFDVIQAIFRPAILFVLLCFLVGSGRALQTDLLGSDFAGFLGFKAAASFLALAIFTVLCPFSHSKHFCRFYLKAARTVNGATAWVPDDIMRLLQGKGYLIPGFTSSFSAQRPEVYLPESFHFPEDCDGVQAPVLWRLPFFAPMLRMWDCCTPATKENMKKLLAAKTAFGIIPGGSEDVAIHEHGKENVYINSRYGFIKYALQHGYRLVIAYTFGENDQYYSLSCLRPLNLWLVKTFGFVVPVFWGKSFFPLLPRGGGLNTVYGRALQLPMISDPTLEDLVHWHGIYVDALHALFNEYKHQFGFGDRELRCF</sequence>
<evidence type="ECO:0000256" key="11">
    <source>
        <dbReference type="ARBA" id="ARBA00023098"/>
    </source>
</evidence>
<dbReference type="InterPro" id="IPR007130">
    <property type="entry name" value="DAGAT"/>
</dbReference>
<keyword evidence="16" id="KW-1185">Reference proteome</keyword>
<dbReference type="Proteomes" id="UP000649617">
    <property type="component" value="Unassembled WGS sequence"/>
</dbReference>
<evidence type="ECO:0000256" key="3">
    <source>
        <dbReference type="ARBA" id="ARBA00005189"/>
    </source>
</evidence>
<keyword evidence="9 14" id="KW-0256">Endoplasmic reticulum</keyword>
<evidence type="ECO:0000256" key="13">
    <source>
        <dbReference type="ARBA" id="ARBA00023315"/>
    </source>
</evidence>